<dbReference type="PROSITE" id="PS50950">
    <property type="entry name" value="ZF_THAP"/>
    <property type="match status" value="1"/>
</dbReference>
<dbReference type="GO" id="GO:0008270">
    <property type="term" value="F:zinc ion binding"/>
    <property type="evidence" value="ECO:0007669"/>
    <property type="project" value="UniProtKB-KW"/>
</dbReference>
<dbReference type="GO" id="GO:0003677">
    <property type="term" value="F:DNA binding"/>
    <property type="evidence" value="ECO:0007669"/>
    <property type="project" value="UniProtKB-UniRule"/>
</dbReference>
<name>A0A9J7KI30_BRAFL</name>
<dbReference type="SMART" id="SM00692">
    <property type="entry name" value="DM3"/>
    <property type="match status" value="1"/>
</dbReference>
<dbReference type="Pfam" id="PF13613">
    <property type="entry name" value="HTH_Tnp_4"/>
    <property type="match status" value="1"/>
</dbReference>
<dbReference type="OrthoDB" id="10020990at2759"/>
<dbReference type="KEGG" id="bfo:118407904"/>
<dbReference type="RefSeq" id="XP_035664369.1">
    <property type="nucleotide sequence ID" value="XM_035808476.1"/>
</dbReference>
<dbReference type="InterPro" id="IPR006612">
    <property type="entry name" value="THAP_Znf"/>
</dbReference>
<evidence type="ECO:0000256" key="5">
    <source>
        <dbReference type="ARBA" id="ARBA00023125"/>
    </source>
</evidence>
<organism evidence="9 10">
    <name type="scientific">Branchiostoma floridae</name>
    <name type="common">Florida lancelet</name>
    <name type="synonym">Amphioxus</name>
    <dbReference type="NCBI Taxonomy" id="7739"/>
    <lineage>
        <taxon>Eukaryota</taxon>
        <taxon>Metazoa</taxon>
        <taxon>Chordata</taxon>
        <taxon>Cephalochordata</taxon>
        <taxon>Leptocardii</taxon>
        <taxon>Amphioxiformes</taxon>
        <taxon>Branchiostomatidae</taxon>
        <taxon>Branchiostoma</taxon>
    </lineage>
</organism>
<dbReference type="GeneID" id="118407904"/>
<keyword evidence="5 6" id="KW-0238">DNA-binding</keyword>
<protein>
    <submittedName>
        <fullName evidence="10">Uncharacterized protein LOC118407904</fullName>
    </submittedName>
</protein>
<evidence type="ECO:0000313" key="10">
    <source>
        <dbReference type="RefSeq" id="XP_035664369.1"/>
    </source>
</evidence>
<evidence type="ECO:0000256" key="3">
    <source>
        <dbReference type="ARBA" id="ARBA00022771"/>
    </source>
</evidence>
<keyword evidence="4" id="KW-0862">Zinc</keyword>
<dbReference type="InterPro" id="IPR027806">
    <property type="entry name" value="HARBI1_dom"/>
</dbReference>
<sequence>MTQSSTKTRRGTHEQHRDNMAAYHCCVPSCVSDSRYDIGKKLTFHRIPHDKQQRREWIVKIRRDVGKNFKISSATRVCSEHFHEKDFLRTLSGLTRLRPGVIPSVFQWTKTTTERPAPKKRSNDVAPDPCVGCDEGVAADGPVHTTPAPSADHDYSSTPVPAESQLAAAQAEIARLQEKVRQLEQEKFFLDRFSSDPQAISFYTGFNNYQTLVSVFTSLEPSANNMIRWTQMQRHSSNMNNVRMSSFNDSSLPLIDQFFMFLCRVRQGLAENDLAVRFGVSQSSVSRLLITWANYLYFMLGSLAIWPSRSVVDKNMPECFRKTYPKTRVILDCTELKVQTPSSKVLNSETYSQYKSHTTFKGLIGITPCGVLSFVSTLYTGCISDKEITARSGIVDLIEPNDSVMADKGFLIQDLLDNKQAMLVIPPFLGKKGKFSATEVSQTHEIARLRIHVERAIRRVKEYHIFDGVVPLSLAPSINQIWTTCSILTNFRGPLF</sequence>
<dbReference type="InterPro" id="IPR038441">
    <property type="entry name" value="THAP_Znf_sf"/>
</dbReference>
<dbReference type="AlphaFoldDB" id="A0A9J7KI30"/>
<evidence type="ECO:0000259" key="8">
    <source>
        <dbReference type="PROSITE" id="PS50950"/>
    </source>
</evidence>
<evidence type="ECO:0000256" key="1">
    <source>
        <dbReference type="ARBA" id="ARBA00001968"/>
    </source>
</evidence>
<dbReference type="OMA" id="HRIPAFH"/>
<evidence type="ECO:0000256" key="7">
    <source>
        <dbReference type="SAM" id="MobiDB-lite"/>
    </source>
</evidence>
<dbReference type="SUPFAM" id="SSF57716">
    <property type="entry name" value="Glucocorticoid receptor-like (DNA-binding domain)"/>
    <property type="match status" value="1"/>
</dbReference>
<dbReference type="Proteomes" id="UP000001554">
    <property type="component" value="Unplaced"/>
</dbReference>
<feature type="compositionally biased region" description="Basic and acidic residues" evidence="7">
    <location>
        <begin position="112"/>
        <end position="123"/>
    </location>
</feature>
<keyword evidence="2" id="KW-0479">Metal-binding</keyword>
<keyword evidence="9" id="KW-1185">Reference proteome</keyword>
<dbReference type="InterPro" id="IPR027805">
    <property type="entry name" value="Transposase_HTH_dom"/>
</dbReference>
<evidence type="ECO:0000256" key="2">
    <source>
        <dbReference type="ARBA" id="ARBA00022723"/>
    </source>
</evidence>
<reference evidence="10" key="1">
    <citation type="submission" date="2025-08" db="UniProtKB">
        <authorList>
            <consortium name="RefSeq"/>
        </authorList>
    </citation>
    <scope>IDENTIFICATION</scope>
    <source>
        <strain evidence="10">S238N-H82</strain>
        <tissue evidence="10">Testes</tissue>
    </source>
</reference>
<dbReference type="PANTHER" id="PTHR23080">
    <property type="entry name" value="THAP DOMAIN PROTEIN"/>
    <property type="match status" value="1"/>
</dbReference>
<gene>
    <name evidence="10" type="primary">LOC118407904</name>
</gene>
<keyword evidence="3 6" id="KW-0863">Zinc-finger</keyword>
<accession>A0A9J7KI30</accession>
<evidence type="ECO:0000313" key="9">
    <source>
        <dbReference type="Proteomes" id="UP000001554"/>
    </source>
</evidence>
<dbReference type="Pfam" id="PF05485">
    <property type="entry name" value="THAP"/>
    <property type="match status" value="1"/>
</dbReference>
<feature type="domain" description="THAP-type" evidence="8">
    <location>
        <begin position="20"/>
        <end position="106"/>
    </location>
</feature>
<comment type="cofactor">
    <cofactor evidence="1">
        <name>a divalent metal cation</name>
        <dbReference type="ChEBI" id="CHEBI:60240"/>
    </cofactor>
</comment>
<dbReference type="Gene3D" id="6.20.210.20">
    <property type="entry name" value="THAP domain"/>
    <property type="match status" value="1"/>
</dbReference>
<dbReference type="SMART" id="SM00980">
    <property type="entry name" value="THAP"/>
    <property type="match status" value="1"/>
</dbReference>
<evidence type="ECO:0000256" key="4">
    <source>
        <dbReference type="ARBA" id="ARBA00022833"/>
    </source>
</evidence>
<proteinExistence type="predicted"/>
<feature type="region of interest" description="Disordered" evidence="7">
    <location>
        <begin position="112"/>
        <end position="162"/>
    </location>
</feature>
<evidence type="ECO:0000256" key="6">
    <source>
        <dbReference type="PROSITE-ProRule" id="PRU00309"/>
    </source>
</evidence>
<dbReference type="Pfam" id="PF13359">
    <property type="entry name" value="DDE_Tnp_4"/>
    <property type="match status" value="1"/>
</dbReference>
<dbReference type="PANTHER" id="PTHR23080:SF133">
    <property type="entry name" value="SI:CH211-262I1.5-RELATED"/>
    <property type="match status" value="1"/>
</dbReference>